<protein>
    <submittedName>
        <fullName evidence="1">Uncharacterized protein</fullName>
    </submittedName>
</protein>
<keyword evidence="2" id="KW-1185">Reference proteome</keyword>
<proteinExistence type="predicted"/>
<sequence>MVGLATRSTTLSYRSEEFPVGLQGGVIRPCFPTVNSPTRTRDRCLFISWKLHHSVAFCTRSICHTGW</sequence>
<dbReference type="Proteomes" id="UP000314294">
    <property type="component" value="Unassembled WGS sequence"/>
</dbReference>
<organism evidence="1 2">
    <name type="scientific">Liparis tanakae</name>
    <name type="common">Tanaka's snailfish</name>
    <dbReference type="NCBI Taxonomy" id="230148"/>
    <lineage>
        <taxon>Eukaryota</taxon>
        <taxon>Metazoa</taxon>
        <taxon>Chordata</taxon>
        <taxon>Craniata</taxon>
        <taxon>Vertebrata</taxon>
        <taxon>Euteleostomi</taxon>
        <taxon>Actinopterygii</taxon>
        <taxon>Neopterygii</taxon>
        <taxon>Teleostei</taxon>
        <taxon>Neoteleostei</taxon>
        <taxon>Acanthomorphata</taxon>
        <taxon>Eupercaria</taxon>
        <taxon>Perciformes</taxon>
        <taxon>Cottioidei</taxon>
        <taxon>Cottales</taxon>
        <taxon>Liparidae</taxon>
        <taxon>Liparis</taxon>
    </lineage>
</organism>
<accession>A0A4Z2GFA9</accession>
<name>A0A4Z2GFA9_9TELE</name>
<evidence type="ECO:0000313" key="2">
    <source>
        <dbReference type="Proteomes" id="UP000314294"/>
    </source>
</evidence>
<evidence type="ECO:0000313" key="1">
    <source>
        <dbReference type="EMBL" id="TNN52218.1"/>
    </source>
</evidence>
<comment type="caution">
    <text evidence="1">The sequence shown here is derived from an EMBL/GenBank/DDBJ whole genome shotgun (WGS) entry which is preliminary data.</text>
</comment>
<gene>
    <name evidence="1" type="ORF">EYF80_037574</name>
</gene>
<reference evidence="1 2" key="1">
    <citation type="submission" date="2019-03" db="EMBL/GenBank/DDBJ databases">
        <title>First draft genome of Liparis tanakae, snailfish: a comprehensive survey of snailfish specific genes.</title>
        <authorList>
            <person name="Kim W."/>
            <person name="Song I."/>
            <person name="Jeong J.-H."/>
            <person name="Kim D."/>
            <person name="Kim S."/>
            <person name="Ryu S."/>
            <person name="Song J.Y."/>
            <person name="Lee S.K."/>
        </authorList>
    </citation>
    <scope>NUCLEOTIDE SEQUENCE [LARGE SCALE GENOMIC DNA]</scope>
    <source>
        <tissue evidence="1">Muscle</tissue>
    </source>
</reference>
<dbReference type="EMBL" id="SRLO01000555">
    <property type="protein sequence ID" value="TNN52218.1"/>
    <property type="molecule type" value="Genomic_DNA"/>
</dbReference>
<dbReference type="AlphaFoldDB" id="A0A4Z2GFA9"/>